<dbReference type="Proteomes" id="UP000178912">
    <property type="component" value="Unassembled WGS sequence"/>
</dbReference>
<evidence type="ECO:0000313" key="3">
    <source>
        <dbReference type="EMBL" id="CZT05532.1"/>
    </source>
</evidence>
<sequence>MEIHRLLLDPASSRSSDASGSKTTVVMPGQGGRNLDAEAVDESFPTLTLFPKLSVESRIEIWGHACCVTRNLVLHLEENRDQYYFWSSFQIPEVLRVCQYSSAEAVKHYELDFDVEQSRFAMAVKAGPTIYINWA</sequence>
<dbReference type="InterPro" id="IPR045518">
    <property type="entry name" value="2EXR"/>
</dbReference>
<gene>
    <name evidence="3" type="ORF">RAG0_11576</name>
</gene>
<protein>
    <recommendedName>
        <fullName evidence="2">2EXR domain-containing protein</fullName>
    </recommendedName>
</protein>
<proteinExistence type="predicted"/>
<name>A0A1E1L4S1_9HELO</name>
<dbReference type="Pfam" id="PF20150">
    <property type="entry name" value="2EXR"/>
    <property type="match status" value="1"/>
</dbReference>
<keyword evidence="4" id="KW-1185">Reference proteome</keyword>
<reference evidence="4" key="1">
    <citation type="submission" date="2016-03" db="EMBL/GenBank/DDBJ databases">
        <authorList>
            <person name="Guldener U."/>
        </authorList>
    </citation>
    <scope>NUCLEOTIDE SEQUENCE [LARGE SCALE GENOMIC DNA]</scope>
    <source>
        <strain evidence="4">04CH-RAC-A.6.1</strain>
    </source>
</reference>
<dbReference type="EMBL" id="FJUX01000077">
    <property type="protein sequence ID" value="CZT05532.1"/>
    <property type="molecule type" value="Genomic_DNA"/>
</dbReference>
<evidence type="ECO:0000259" key="2">
    <source>
        <dbReference type="Pfam" id="PF20150"/>
    </source>
</evidence>
<dbReference type="AlphaFoldDB" id="A0A1E1L4S1"/>
<accession>A0A1E1L4S1</accession>
<feature type="compositionally biased region" description="Low complexity" evidence="1">
    <location>
        <begin position="8"/>
        <end position="21"/>
    </location>
</feature>
<feature type="region of interest" description="Disordered" evidence="1">
    <location>
        <begin position="1"/>
        <end position="32"/>
    </location>
</feature>
<feature type="domain" description="2EXR" evidence="2">
    <location>
        <begin position="48"/>
        <end position="134"/>
    </location>
</feature>
<evidence type="ECO:0000256" key="1">
    <source>
        <dbReference type="SAM" id="MobiDB-lite"/>
    </source>
</evidence>
<evidence type="ECO:0000313" key="4">
    <source>
        <dbReference type="Proteomes" id="UP000178912"/>
    </source>
</evidence>
<dbReference type="OrthoDB" id="3561020at2759"/>
<organism evidence="3 4">
    <name type="scientific">Rhynchosporium agropyri</name>
    <dbReference type="NCBI Taxonomy" id="914238"/>
    <lineage>
        <taxon>Eukaryota</taxon>
        <taxon>Fungi</taxon>
        <taxon>Dikarya</taxon>
        <taxon>Ascomycota</taxon>
        <taxon>Pezizomycotina</taxon>
        <taxon>Leotiomycetes</taxon>
        <taxon>Helotiales</taxon>
        <taxon>Ploettnerulaceae</taxon>
        <taxon>Rhynchosporium</taxon>
    </lineage>
</organism>